<accession>A0AAN6X304</accession>
<evidence type="ECO:0000256" key="2">
    <source>
        <dbReference type="SAM" id="Phobius"/>
    </source>
</evidence>
<comment type="caution">
    <text evidence="3">The sequence shown here is derived from an EMBL/GenBank/DDBJ whole genome shotgun (WGS) entry which is preliminary data.</text>
</comment>
<feature type="transmembrane region" description="Helical" evidence="2">
    <location>
        <begin position="187"/>
        <end position="205"/>
    </location>
</feature>
<name>A0AAN6X304_9PEZI</name>
<keyword evidence="2" id="KW-1133">Transmembrane helix</keyword>
<evidence type="ECO:0000313" key="3">
    <source>
        <dbReference type="EMBL" id="KAK4191960.1"/>
    </source>
</evidence>
<gene>
    <name evidence="3" type="ORF">QBC35DRAFT_485196</name>
</gene>
<organism evidence="3 4">
    <name type="scientific">Podospora australis</name>
    <dbReference type="NCBI Taxonomy" id="1536484"/>
    <lineage>
        <taxon>Eukaryota</taxon>
        <taxon>Fungi</taxon>
        <taxon>Dikarya</taxon>
        <taxon>Ascomycota</taxon>
        <taxon>Pezizomycotina</taxon>
        <taxon>Sordariomycetes</taxon>
        <taxon>Sordariomycetidae</taxon>
        <taxon>Sordariales</taxon>
        <taxon>Podosporaceae</taxon>
        <taxon>Podospora</taxon>
    </lineage>
</organism>
<feature type="transmembrane region" description="Helical" evidence="2">
    <location>
        <begin position="160"/>
        <end position="181"/>
    </location>
</feature>
<sequence length="364" mass="39968">MRTGGPLQCRRPWPSPPKATYYSARSQTYGFSMYDDMDGPQHTGVTELDLSACHPNSIVDRINAMPGLKTSTAFFTFLRANLVLPHSAMSSNVSTPNLRATRPPSPSPPASTQAPVIDDLEDDDIPPLSLEVLTEKSDKIAALKLVADSIAQQRQQAASYAIFHPLSLAGLFAVLAGVYRYAHTQDIGTQLMFLGGTLMAYMLAIRYATSGYLRAAEALNWDWLLDPSSGEEDLIIGTRFGKEIIGATVLRLERPGRPSSSDASSHKRHKARGSLSSFKGGKGVIRAWTVRLRYRRRGVGGDMLREAVKITRERCGGRDAEVGFAKEHANSVMVLPEMFNKGFRRGEMRAARVLEGIVSEGRKR</sequence>
<evidence type="ECO:0000313" key="4">
    <source>
        <dbReference type="Proteomes" id="UP001302126"/>
    </source>
</evidence>
<dbReference type="EMBL" id="MU864356">
    <property type="protein sequence ID" value="KAK4191960.1"/>
    <property type="molecule type" value="Genomic_DNA"/>
</dbReference>
<evidence type="ECO:0000256" key="1">
    <source>
        <dbReference type="SAM" id="MobiDB-lite"/>
    </source>
</evidence>
<keyword evidence="4" id="KW-1185">Reference proteome</keyword>
<feature type="region of interest" description="Disordered" evidence="1">
    <location>
        <begin position="255"/>
        <end position="277"/>
    </location>
</feature>
<feature type="region of interest" description="Disordered" evidence="1">
    <location>
        <begin position="90"/>
        <end position="119"/>
    </location>
</feature>
<protein>
    <submittedName>
        <fullName evidence="3">Uncharacterized protein</fullName>
    </submittedName>
</protein>
<proteinExistence type="predicted"/>
<dbReference type="AlphaFoldDB" id="A0AAN6X304"/>
<reference evidence="3" key="2">
    <citation type="submission" date="2023-05" db="EMBL/GenBank/DDBJ databases">
        <authorList>
            <consortium name="Lawrence Berkeley National Laboratory"/>
            <person name="Steindorff A."/>
            <person name="Hensen N."/>
            <person name="Bonometti L."/>
            <person name="Westerberg I."/>
            <person name="Brannstrom I.O."/>
            <person name="Guillou S."/>
            <person name="Cros-Aarteil S."/>
            <person name="Calhoun S."/>
            <person name="Haridas S."/>
            <person name="Kuo A."/>
            <person name="Mondo S."/>
            <person name="Pangilinan J."/>
            <person name="Riley R."/>
            <person name="Labutti K."/>
            <person name="Andreopoulos B."/>
            <person name="Lipzen A."/>
            <person name="Chen C."/>
            <person name="Yanf M."/>
            <person name="Daum C."/>
            <person name="Ng V."/>
            <person name="Clum A."/>
            <person name="Ohm R."/>
            <person name="Martin F."/>
            <person name="Silar P."/>
            <person name="Natvig D."/>
            <person name="Lalanne C."/>
            <person name="Gautier V."/>
            <person name="Ament-Velasquez S.L."/>
            <person name="Kruys A."/>
            <person name="Hutchinson M.I."/>
            <person name="Powell A.J."/>
            <person name="Barry K."/>
            <person name="Miller A.N."/>
            <person name="Grigoriev I.V."/>
            <person name="Debuchy R."/>
            <person name="Gladieux P."/>
            <person name="Thoren M.H."/>
            <person name="Johannesson H."/>
        </authorList>
    </citation>
    <scope>NUCLEOTIDE SEQUENCE</scope>
    <source>
        <strain evidence="3">PSN309</strain>
    </source>
</reference>
<keyword evidence="2" id="KW-0812">Transmembrane</keyword>
<keyword evidence="2" id="KW-0472">Membrane</keyword>
<reference evidence="3" key="1">
    <citation type="journal article" date="2023" name="Mol. Phylogenet. Evol.">
        <title>Genome-scale phylogeny and comparative genomics of the fungal order Sordariales.</title>
        <authorList>
            <person name="Hensen N."/>
            <person name="Bonometti L."/>
            <person name="Westerberg I."/>
            <person name="Brannstrom I.O."/>
            <person name="Guillou S."/>
            <person name="Cros-Aarteil S."/>
            <person name="Calhoun S."/>
            <person name="Haridas S."/>
            <person name="Kuo A."/>
            <person name="Mondo S."/>
            <person name="Pangilinan J."/>
            <person name="Riley R."/>
            <person name="LaButti K."/>
            <person name="Andreopoulos B."/>
            <person name="Lipzen A."/>
            <person name="Chen C."/>
            <person name="Yan M."/>
            <person name="Daum C."/>
            <person name="Ng V."/>
            <person name="Clum A."/>
            <person name="Steindorff A."/>
            <person name="Ohm R.A."/>
            <person name="Martin F."/>
            <person name="Silar P."/>
            <person name="Natvig D.O."/>
            <person name="Lalanne C."/>
            <person name="Gautier V."/>
            <person name="Ament-Velasquez S.L."/>
            <person name="Kruys A."/>
            <person name="Hutchinson M.I."/>
            <person name="Powell A.J."/>
            <person name="Barry K."/>
            <person name="Miller A.N."/>
            <person name="Grigoriev I.V."/>
            <person name="Debuchy R."/>
            <person name="Gladieux P."/>
            <person name="Hiltunen Thoren M."/>
            <person name="Johannesson H."/>
        </authorList>
    </citation>
    <scope>NUCLEOTIDE SEQUENCE</scope>
    <source>
        <strain evidence="3">PSN309</strain>
    </source>
</reference>
<dbReference type="Proteomes" id="UP001302126">
    <property type="component" value="Unassembled WGS sequence"/>
</dbReference>